<reference evidence="8" key="1">
    <citation type="submission" date="2023-01" db="EMBL/GenBank/DDBJ databases">
        <title>Genome assembly of the deep-sea coral Lophelia pertusa.</title>
        <authorList>
            <person name="Herrera S."/>
            <person name="Cordes E."/>
        </authorList>
    </citation>
    <scope>NUCLEOTIDE SEQUENCE</scope>
    <source>
        <strain evidence="8">USNM1676648</strain>
        <tissue evidence="8">Polyp</tissue>
    </source>
</reference>
<feature type="transmembrane region" description="Helical" evidence="7">
    <location>
        <begin position="30"/>
        <end position="49"/>
    </location>
</feature>
<keyword evidence="9" id="KW-1185">Reference proteome</keyword>
<protein>
    <submittedName>
        <fullName evidence="8">Uncharacterized protein</fullName>
    </submittedName>
</protein>
<keyword evidence="4 7" id="KW-1133">Transmembrane helix</keyword>
<evidence type="ECO:0000256" key="2">
    <source>
        <dbReference type="ARBA" id="ARBA00022692"/>
    </source>
</evidence>
<dbReference type="AlphaFoldDB" id="A0A9W9Z7B9"/>
<sequence>MWVVSNIGNFATWIKGRLAFITLVRSRRNTLLGIAVFVVFFIWTVSRFMPRHRQGQLPEAPAYDKVCLSDILAKWKQGTMDGDVVIIHKPLEKLENPYLPFVGNGNVGVVATDHSFLHIALIQPSMNWLRLPFSPLVTARAANVPNPREATIIDFKQGLVHQLQTYSFSHGCVIIENVVYAHRSQSSVLVQEVVVVNHGHSGIKVVLAHEGANSWKGSTTKSLSFERTMDPSLAHYTLSHGQVAHVDRSEPDINVTVATSRVPSEMTVQGQSNGILRHLTVVHTSSLLGHAPVNIEKLQEEAKKELRALVSLDKPESLRESHTTAWKELSETGLFVDPHHDPDTPSGLEVNTTMYYVLSSFPSPAHGASSAQAHKEEMEKLLHVPDHCFGGPPTMHSASLWPMPRTEAGISKMAALWQRLLEQNGCSALVKIGVIGIVQAITLSFGGLQFSAGHFEFAANPASLHTTIIFRHIHLYEDMDIYLTVTVNEDTGHAEKLLVRPVKGGKTPLYACEAGCQYDPVEVGESAVTFPVRMTKPVTPLLYISHNKSELLELRKHVFIKDAHEESLKSHHIHHRSGLPTKFWVTIAFLIVGFHLYLAKLIYSECFKEKDIVRSKIYMS</sequence>
<evidence type="ECO:0000256" key="3">
    <source>
        <dbReference type="ARBA" id="ARBA00022729"/>
    </source>
</evidence>
<dbReference type="EMBL" id="MU826398">
    <property type="protein sequence ID" value="KAJ7376457.1"/>
    <property type="molecule type" value="Genomic_DNA"/>
</dbReference>
<dbReference type="OrthoDB" id="10017443at2759"/>
<name>A0A9W9Z7B9_9CNID</name>
<accession>A0A9W9Z7B9</accession>
<organism evidence="8 9">
    <name type="scientific">Desmophyllum pertusum</name>
    <dbReference type="NCBI Taxonomy" id="174260"/>
    <lineage>
        <taxon>Eukaryota</taxon>
        <taxon>Metazoa</taxon>
        <taxon>Cnidaria</taxon>
        <taxon>Anthozoa</taxon>
        <taxon>Hexacorallia</taxon>
        <taxon>Scleractinia</taxon>
        <taxon>Caryophylliina</taxon>
        <taxon>Caryophylliidae</taxon>
        <taxon>Desmophyllum</taxon>
    </lineage>
</organism>
<comment type="subcellular location">
    <subcellularLocation>
        <location evidence="1">Membrane</location>
        <topology evidence="1">Single-pass type I membrane protein</topology>
    </subcellularLocation>
</comment>
<dbReference type="PANTHER" id="PTHR31386:SF2">
    <property type="entry name" value="SIMILAR TO RIKEN CDNA 2510039O18"/>
    <property type="match status" value="1"/>
</dbReference>
<dbReference type="Proteomes" id="UP001163046">
    <property type="component" value="Unassembled WGS sequence"/>
</dbReference>
<keyword evidence="3" id="KW-0732">Signal</keyword>
<evidence type="ECO:0000313" key="9">
    <source>
        <dbReference type="Proteomes" id="UP001163046"/>
    </source>
</evidence>
<keyword evidence="6" id="KW-0325">Glycoprotein</keyword>
<evidence type="ECO:0000256" key="1">
    <source>
        <dbReference type="ARBA" id="ARBA00004479"/>
    </source>
</evidence>
<keyword evidence="2 7" id="KW-0812">Transmembrane</keyword>
<proteinExistence type="predicted"/>
<evidence type="ECO:0000256" key="4">
    <source>
        <dbReference type="ARBA" id="ARBA00022989"/>
    </source>
</evidence>
<dbReference type="GO" id="GO:0016020">
    <property type="term" value="C:membrane"/>
    <property type="evidence" value="ECO:0007669"/>
    <property type="project" value="UniProtKB-SubCell"/>
</dbReference>
<dbReference type="Pfam" id="PF10222">
    <property type="entry name" value="DUF2152"/>
    <property type="match status" value="1"/>
</dbReference>
<feature type="transmembrane region" description="Helical" evidence="7">
    <location>
        <begin position="583"/>
        <end position="603"/>
    </location>
</feature>
<evidence type="ECO:0000313" key="8">
    <source>
        <dbReference type="EMBL" id="KAJ7376457.1"/>
    </source>
</evidence>
<keyword evidence="5 7" id="KW-0472">Membrane</keyword>
<evidence type="ECO:0000256" key="5">
    <source>
        <dbReference type="ARBA" id="ARBA00023136"/>
    </source>
</evidence>
<evidence type="ECO:0000256" key="6">
    <source>
        <dbReference type="ARBA" id="ARBA00023180"/>
    </source>
</evidence>
<dbReference type="PANTHER" id="PTHR31386">
    <property type="entry name" value="UNCHARACTERIZED PROTEIN KIAA2013"/>
    <property type="match status" value="1"/>
</dbReference>
<comment type="caution">
    <text evidence="8">The sequence shown here is derived from an EMBL/GenBank/DDBJ whole genome shotgun (WGS) entry which is preliminary data.</text>
</comment>
<gene>
    <name evidence="8" type="ORF">OS493_034444</name>
</gene>
<dbReference type="InterPro" id="IPR018795">
    <property type="entry name" value="K2013-like"/>
</dbReference>
<evidence type="ECO:0000256" key="7">
    <source>
        <dbReference type="SAM" id="Phobius"/>
    </source>
</evidence>